<gene>
    <name evidence="1" type="ORF">CARN2_1831</name>
</gene>
<dbReference type="Pfam" id="PF11161">
    <property type="entry name" value="DUF2944"/>
    <property type="match status" value="1"/>
</dbReference>
<evidence type="ECO:0008006" key="2">
    <source>
        <dbReference type="Google" id="ProtNLM"/>
    </source>
</evidence>
<name>E6PKW7_9ZZZZ</name>
<dbReference type="InterPro" id="IPR021332">
    <property type="entry name" value="DUF2944"/>
</dbReference>
<dbReference type="AlphaFoldDB" id="E6PKW7"/>
<sequence length="198" mass="22310">MDELVRKALLRWPNVPACTGWLALDARGQWWIRDAEIHPWPRDARGRLDKAGASRVLHEKLIDFIQRNYAADERGYWFFQNGPQRVYVDLEAAPLVLRLQVGESVDDRPRWQTHTGKPCDISAGYVDALGRLFFASSEGPGIVHSLDTSLLAPWLDDTLRLLSLPGFAPMVLEPMSDPDLRSRLGFQIQPSAHGDGLT</sequence>
<reference evidence="1" key="1">
    <citation type="submission" date="2009-10" db="EMBL/GenBank/DDBJ databases">
        <title>Diversity of trophic interactions inside an arsenic-rich microbial ecosystem.</title>
        <authorList>
            <person name="Bertin P.N."/>
            <person name="Heinrich-Salmeron A."/>
            <person name="Pelletier E."/>
            <person name="Goulhen-Chollet F."/>
            <person name="Arsene-Ploetze F."/>
            <person name="Gallien S."/>
            <person name="Calteau A."/>
            <person name="Vallenet D."/>
            <person name="Casiot C."/>
            <person name="Chane-Woon-Ming B."/>
            <person name="Giloteaux L."/>
            <person name="Barakat M."/>
            <person name="Bonnefoy V."/>
            <person name="Bruneel O."/>
            <person name="Chandler M."/>
            <person name="Cleiss J."/>
            <person name="Duran R."/>
            <person name="Elbaz-Poulichet F."/>
            <person name="Fonknechten N."/>
            <person name="Lauga B."/>
            <person name="Mornico D."/>
            <person name="Ortet P."/>
            <person name="Schaeffer C."/>
            <person name="Siguier P."/>
            <person name="Alexander Thil Smith A."/>
            <person name="Van Dorsselaer A."/>
            <person name="Weissenbach J."/>
            <person name="Medigue C."/>
            <person name="Le Paslier D."/>
        </authorList>
    </citation>
    <scope>NUCLEOTIDE SEQUENCE</scope>
</reference>
<comment type="caution">
    <text evidence="1">The sequence shown here is derived from an EMBL/GenBank/DDBJ whole genome shotgun (WGS) entry which is preliminary data.</text>
</comment>
<protein>
    <recommendedName>
        <fullName evidence="2">DUF2946 family protein</fullName>
    </recommendedName>
</protein>
<accession>E6PKW7</accession>
<evidence type="ECO:0000313" key="1">
    <source>
        <dbReference type="EMBL" id="CBH95568.1"/>
    </source>
</evidence>
<dbReference type="EMBL" id="CABM01000008">
    <property type="protein sequence ID" value="CBH95568.1"/>
    <property type="molecule type" value="Genomic_DNA"/>
</dbReference>
<organism evidence="1">
    <name type="scientific">mine drainage metagenome</name>
    <dbReference type="NCBI Taxonomy" id="410659"/>
    <lineage>
        <taxon>unclassified sequences</taxon>
        <taxon>metagenomes</taxon>
        <taxon>ecological metagenomes</taxon>
    </lineage>
</organism>
<proteinExistence type="predicted"/>